<dbReference type="Gramene" id="OE9A029151T5">
    <property type="protein sequence ID" value="OE9A029151C5"/>
    <property type="gene ID" value="OE9A029151"/>
</dbReference>
<protein>
    <recommendedName>
        <fullName evidence="2">J domain-containing protein</fullName>
    </recommendedName>
</protein>
<gene>
    <name evidence="3" type="ORF">OLEA9_A029151</name>
</gene>
<feature type="region of interest" description="Disordered" evidence="1">
    <location>
        <begin position="499"/>
        <end position="521"/>
    </location>
</feature>
<feature type="region of interest" description="Disordered" evidence="1">
    <location>
        <begin position="257"/>
        <end position="280"/>
    </location>
</feature>
<comment type="caution">
    <text evidence="3">The sequence shown here is derived from an EMBL/GenBank/DDBJ whole genome shotgun (WGS) entry which is preliminary data.</text>
</comment>
<organism evidence="3 4">
    <name type="scientific">Olea europaea subsp. europaea</name>
    <dbReference type="NCBI Taxonomy" id="158383"/>
    <lineage>
        <taxon>Eukaryota</taxon>
        <taxon>Viridiplantae</taxon>
        <taxon>Streptophyta</taxon>
        <taxon>Embryophyta</taxon>
        <taxon>Tracheophyta</taxon>
        <taxon>Spermatophyta</taxon>
        <taxon>Magnoliopsida</taxon>
        <taxon>eudicotyledons</taxon>
        <taxon>Gunneridae</taxon>
        <taxon>Pentapetalae</taxon>
        <taxon>asterids</taxon>
        <taxon>lamiids</taxon>
        <taxon>Lamiales</taxon>
        <taxon>Oleaceae</taxon>
        <taxon>Oleeae</taxon>
        <taxon>Olea</taxon>
    </lineage>
</organism>
<keyword evidence="4" id="KW-1185">Reference proteome</keyword>
<dbReference type="PANTHER" id="PTHR36335">
    <property type="entry name" value="CHAPERONE DNAJ-DOMAIN SUPERFAMILY PROTEIN"/>
    <property type="match status" value="1"/>
</dbReference>
<evidence type="ECO:0000313" key="3">
    <source>
        <dbReference type="EMBL" id="CAA2971287.1"/>
    </source>
</evidence>
<dbReference type="PROSITE" id="PS50076">
    <property type="entry name" value="DNAJ_2"/>
    <property type="match status" value="1"/>
</dbReference>
<dbReference type="Proteomes" id="UP000594638">
    <property type="component" value="Unassembled WGS sequence"/>
</dbReference>
<dbReference type="InterPro" id="IPR001623">
    <property type="entry name" value="DnaJ_domain"/>
</dbReference>
<evidence type="ECO:0000313" key="4">
    <source>
        <dbReference type="Proteomes" id="UP000594638"/>
    </source>
</evidence>
<name>A0A8S0QZ70_OLEEU</name>
<dbReference type="AlphaFoldDB" id="A0A8S0QZ70"/>
<dbReference type="PANTHER" id="PTHR36335:SF1">
    <property type="entry name" value="CHAPERONE DNAJ-DOMAIN SUPERFAMILY PROTEIN"/>
    <property type="match status" value="1"/>
</dbReference>
<reference evidence="3 4" key="1">
    <citation type="submission" date="2019-12" db="EMBL/GenBank/DDBJ databases">
        <authorList>
            <person name="Alioto T."/>
            <person name="Alioto T."/>
            <person name="Gomez Garrido J."/>
        </authorList>
    </citation>
    <scope>NUCLEOTIDE SEQUENCE [LARGE SCALE GENOMIC DNA]</scope>
</reference>
<dbReference type="SUPFAM" id="SSF46565">
    <property type="entry name" value="Chaperone J-domain"/>
    <property type="match status" value="1"/>
</dbReference>
<dbReference type="EMBL" id="CACTIH010002005">
    <property type="protein sequence ID" value="CAA2971287.1"/>
    <property type="molecule type" value="Genomic_DNA"/>
</dbReference>
<feature type="domain" description="J" evidence="2">
    <location>
        <begin position="742"/>
        <end position="809"/>
    </location>
</feature>
<feature type="compositionally biased region" description="Polar residues" evidence="1">
    <location>
        <begin position="258"/>
        <end position="274"/>
    </location>
</feature>
<dbReference type="InterPro" id="IPR036869">
    <property type="entry name" value="J_dom_sf"/>
</dbReference>
<dbReference type="Gene3D" id="1.10.287.110">
    <property type="entry name" value="DnaJ domain"/>
    <property type="match status" value="1"/>
</dbReference>
<feature type="compositionally biased region" description="Basic and acidic residues" evidence="1">
    <location>
        <begin position="499"/>
        <end position="510"/>
    </location>
</feature>
<dbReference type="CDD" id="cd06257">
    <property type="entry name" value="DnaJ"/>
    <property type="match status" value="1"/>
</dbReference>
<evidence type="ECO:0000256" key="1">
    <source>
        <dbReference type="SAM" id="MobiDB-lite"/>
    </source>
</evidence>
<proteinExistence type="predicted"/>
<sequence length="809" mass="91411">MEASDNEFPGFQCSVPTNEFAIAQKSPLSRLQRRAPCRLQLNLASNLECKGAVRSSGGNIDSSSTISPYFPSKDPIPLLSPLVLPSMLESPISQQANQEKSEPKRCPSRQWQMRGISISHSHPRPCSGKKTSRKDRNNGEADNVILIDVDPDHFDNVIIIDVPESLPKKSRGSSLLRKDKKWPFVICIDDDESTDDNCSGIGVNANGSFSNSATCSKKSCFASKEFENAADSAGEECQFVPGNATPVRLSKCKRTYSGKASTRNGYGPSVNSEGDLSGKDSPDCVIMEDSSGELQKQWEKAFFRRKKDKCNGIYDAKGCDDTSRASNENHHQNVTQEIKSRKYEEAPFCSSTSKSSEENEASSPFVTKEDDNFSSTFFKDPTPDDISLQSVLKTHMQYNQPASNERSHSGAEYSPFNFTEQQASQHYDLGSSSCHKKQNQHSPLSHFPCHGHGTKQVNHTTSLEDDEEFMRKHQNSFETNIDHDRSTVRARAEKFQEKVTVSDKDIEHSQTCEPGATSSVKEKENLMSENSSFVHFSSLNDQVKDDATRVGPVSEEAFFCKNSSLDPKNVIDNSKLVPEMPSSCNRHLNETQAREDDSCLDEAAEKLIEPVSNSLRVVERDYSQHTRHGENSQGVETCIINEREKLKETDEYKRAIEEEWASRHRALQIQAEEAQHLRQLRKRQKAESMRLLDMERRQKLRVEEIRETQKKDEENMNLKEAIRTEVRTQLKKLETMCHDMASLLHYLGIKMASWPHPSPHEVQIAYKRALLTFHPDRALGSDIRQQVEAEEKFKLINRLKDKFSASARQ</sequence>
<feature type="region of interest" description="Disordered" evidence="1">
    <location>
        <begin position="117"/>
        <end position="139"/>
    </location>
</feature>
<evidence type="ECO:0000259" key="2">
    <source>
        <dbReference type="PROSITE" id="PS50076"/>
    </source>
</evidence>
<accession>A0A8S0QZ70</accession>
<feature type="compositionally biased region" description="Basic and acidic residues" evidence="1">
    <location>
        <begin position="321"/>
        <end position="331"/>
    </location>
</feature>
<dbReference type="OrthoDB" id="498970at2759"/>
<feature type="region of interest" description="Disordered" evidence="1">
    <location>
        <begin position="321"/>
        <end position="381"/>
    </location>
</feature>